<evidence type="ECO:0000256" key="11">
    <source>
        <dbReference type="ARBA" id="ARBA00023004"/>
    </source>
</evidence>
<evidence type="ECO:0000256" key="9">
    <source>
        <dbReference type="ARBA" id="ARBA00022848"/>
    </source>
</evidence>
<dbReference type="Gene3D" id="1.10.630.10">
    <property type="entry name" value="Cytochrome P450"/>
    <property type="match status" value="1"/>
</dbReference>
<evidence type="ECO:0000256" key="14">
    <source>
        <dbReference type="ARBA" id="ARBA00047827"/>
    </source>
</evidence>
<keyword evidence="8" id="KW-0256">Endoplasmic reticulum</keyword>
<dbReference type="PANTHER" id="PTHR24292:SF54">
    <property type="entry name" value="CYP9F3-RELATED"/>
    <property type="match status" value="1"/>
</dbReference>
<keyword evidence="12" id="KW-0503">Monooxygenase</keyword>
<evidence type="ECO:0000256" key="1">
    <source>
        <dbReference type="ARBA" id="ARBA00001971"/>
    </source>
</evidence>
<evidence type="ECO:0000256" key="6">
    <source>
        <dbReference type="ARBA" id="ARBA00022617"/>
    </source>
</evidence>
<dbReference type="EC" id="1.14.14.1" evidence="5"/>
<keyword evidence="6" id="KW-0349">Heme</keyword>
<organism evidence="15 16">
    <name type="scientific">Chilo suppressalis</name>
    <name type="common">Asiatic rice borer moth</name>
    <dbReference type="NCBI Taxonomy" id="168631"/>
    <lineage>
        <taxon>Eukaryota</taxon>
        <taxon>Metazoa</taxon>
        <taxon>Ecdysozoa</taxon>
        <taxon>Arthropoda</taxon>
        <taxon>Hexapoda</taxon>
        <taxon>Insecta</taxon>
        <taxon>Pterygota</taxon>
        <taxon>Neoptera</taxon>
        <taxon>Endopterygota</taxon>
        <taxon>Lepidoptera</taxon>
        <taxon>Glossata</taxon>
        <taxon>Ditrysia</taxon>
        <taxon>Pyraloidea</taxon>
        <taxon>Crambidae</taxon>
        <taxon>Crambinae</taxon>
        <taxon>Chilo</taxon>
    </lineage>
</organism>
<keyword evidence="9" id="KW-0492">Microsome</keyword>
<keyword evidence="10" id="KW-0560">Oxidoreductase</keyword>
<protein>
    <recommendedName>
        <fullName evidence="5">unspecific monooxygenase</fullName>
        <ecNumber evidence="5">1.14.14.1</ecNumber>
    </recommendedName>
</protein>
<dbReference type="PANTHER" id="PTHR24292">
    <property type="entry name" value="CYTOCHROME P450"/>
    <property type="match status" value="1"/>
</dbReference>
<evidence type="ECO:0000256" key="5">
    <source>
        <dbReference type="ARBA" id="ARBA00012109"/>
    </source>
</evidence>
<accession>A0ABN8L4N6</accession>
<dbReference type="PRINTS" id="PR00464">
    <property type="entry name" value="EP450II"/>
</dbReference>
<evidence type="ECO:0000256" key="4">
    <source>
        <dbReference type="ARBA" id="ARBA00010617"/>
    </source>
</evidence>
<dbReference type="InterPro" id="IPR001128">
    <property type="entry name" value="Cyt_P450"/>
</dbReference>
<evidence type="ECO:0000256" key="8">
    <source>
        <dbReference type="ARBA" id="ARBA00022824"/>
    </source>
</evidence>
<keyword evidence="13" id="KW-0472">Membrane</keyword>
<sequence length="243" mass="28506">MLFLIWCLTVVTALVLYLKQKYSRFSKYGVKQLTPVPLLGNLTRVVFRFEHFTDNIFRNYMEFPDERFVGRYEFVNPMVVIKDIELIKKVAVKDFENFLDHRTLVDEETDPICGRNLFSLNGQEWKDMRSTLSPAFTSSKMRQMLPFMVEVGNQMIESLKNKFKQAKTQTIDVDCKDLTTRFACDIIGTCAFGLKVDSFVEEKNYFYEMGKLISHVDLIQLLLSFALFNFPNIVKVRNHLDRN</sequence>
<proteinExistence type="inferred from homology"/>
<keyword evidence="16" id="KW-1185">Reference proteome</keyword>
<evidence type="ECO:0000256" key="10">
    <source>
        <dbReference type="ARBA" id="ARBA00023002"/>
    </source>
</evidence>
<comment type="catalytic activity">
    <reaction evidence="14">
        <text>an organic molecule + reduced [NADPH--hemoprotein reductase] + O2 = an alcohol + oxidized [NADPH--hemoprotein reductase] + H2O + H(+)</text>
        <dbReference type="Rhea" id="RHEA:17149"/>
        <dbReference type="Rhea" id="RHEA-COMP:11964"/>
        <dbReference type="Rhea" id="RHEA-COMP:11965"/>
        <dbReference type="ChEBI" id="CHEBI:15377"/>
        <dbReference type="ChEBI" id="CHEBI:15378"/>
        <dbReference type="ChEBI" id="CHEBI:15379"/>
        <dbReference type="ChEBI" id="CHEBI:30879"/>
        <dbReference type="ChEBI" id="CHEBI:57618"/>
        <dbReference type="ChEBI" id="CHEBI:58210"/>
        <dbReference type="ChEBI" id="CHEBI:142491"/>
        <dbReference type="EC" id="1.14.14.1"/>
    </reaction>
</comment>
<evidence type="ECO:0000313" key="15">
    <source>
        <dbReference type="EMBL" id="CAH2980034.1"/>
    </source>
</evidence>
<evidence type="ECO:0000256" key="12">
    <source>
        <dbReference type="ARBA" id="ARBA00023033"/>
    </source>
</evidence>
<dbReference type="InterPro" id="IPR002402">
    <property type="entry name" value="Cyt_P450_E_grp-II"/>
</dbReference>
<dbReference type="Pfam" id="PF00067">
    <property type="entry name" value="p450"/>
    <property type="match status" value="1"/>
</dbReference>
<comment type="subcellular location">
    <subcellularLocation>
        <location evidence="3">Endoplasmic reticulum membrane</location>
        <topology evidence="3">Peripheral membrane protein</topology>
    </subcellularLocation>
    <subcellularLocation>
        <location evidence="2">Microsome membrane</location>
        <topology evidence="2">Peripheral membrane protein</topology>
    </subcellularLocation>
</comment>
<reference evidence="15" key="1">
    <citation type="submission" date="2021-12" db="EMBL/GenBank/DDBJ databases">
        <authorList>
            <person name="King R."/>
        </authorList>
    </citation>
    <scope>NUCLEOTIDE SEQUENCE</scope>
</reference>
<evidence type="ECO:0000256" key="13">
    <source>
        <dbReference type="ARBA" id="ARBA00023136"/>
    </source>
</evidence>
<dbReference type="SUPFAM" id="SSF48264">
    <property type="entry name" value="Cytochrome P450"/>
    <property type="match status" value="1"/>
</dbReference>
<dbReference type="InterPro" id="IPR036396">
    <property type="entry name" value="Cyt_P450_sf"/>
</dbReference>
<dbReference type="InterPro" id="IPR050476">
    <property type="entry name" value="Insect_CytP450_Detox"/>
</dbReference>
<dbReference type="EMBL" id="OU963903">
    <property type="protein sequence ID" value="CAH2980034.1"/>
    <property type="molecule type" value="Genomic_DNA"/>
</dbReference>
<comment type="cofactor">
    <cofactor evidence="1">
        <name>heme</name>
        <dbReference type="ChEBI" id="CHEBI:30413"/>
    </cofactor>
</comment>
<evidence type="ECO:0000256" key="2">
    <source>
        <dbReference type="ARBA" id="ARBA00004174"/>
    </source>
</evidence>
<evidence type="ECO:0000256" key="7">
    <source>
        <dbReference type="ARBA" id="ARBA00022723"/>
    </source>
</evidence>
<comment type="similarity">
    <text evidence="4">Belongs to the cytochrome P450 family.</text>
</comment>
<evidence type="ECO:0000256" key="3">
    <source>
        <dbReference type="ARBA" id="ARBA00004406"/>
    </source>
</evidence>
<keyword evidence="7" id="KW-0479">Metal-binding</keyword>
<gene>
    <name evidence="15" type="ORF">CHILSU_LOCUS772</name>
</gene>
<evidence type="ECO:0000313" key="16">
    <source>
        <dbReference type="Proteomes" id="UP001153292"/>
    </source>
</evidence>
<keyword evidence="11" id="KW-0408">Iron</keyword>
<name>A0ABN8L4N6_CHISP</name>
<dbReference type="Proteomes" id="UP001153292">
    <property type="component" value="Chromosome 10"/>
</dbReference>